<gene>
    <name evidence="1" type="ORF">KPSA1_02503</name>
</gene>
<keyword evidence="1" id="KW-0966">Cell projection</keyword>
<reference evidence="1 2" key="1">
    <citation type="submission" date="2018-04" db="EMBL/GenBank/DDBJ databases">
        <title>Draft genome sequence of Pseudomonas syringae pv. actinidiae biovar 1 strains isolated from kiwifruit in Kagawa prefecture.</title>
        <authorList>
            <person name="Tabuchi M."/>
            <person name="Saito M."/>
            <person name="Fujiwara S."/>
            <person name="Sasa N."/>
            <person name="Akimitsu K."/>
            <person name="Gomi K."/>
            <person name="Konishi-Sugita S."/>
            <person name="Hamano K."/>
            <person name="Kataoka I."/>
        </authorList>
    </citation>
    <scope>NUCLEOTIDE SEQUENCE [LARGE SCALE GENOMIC DNA]</scope>
    <source>
        <strain evidence="1 2">MAFF212206</strain>
    </source>
</reference>
<accession>A0A2V0Q8C2</accession>
<comment type="caution">
    <text evidence="1">The sequence shown here is derived from an EMBL/GenBank/DDBJ whole genome shotgun (WGS) entry which is preliminary data.</text>
</comment>
<evidence type="ECO:0000313" key="1">
    <source>
        <dbReference type="EMBL" id="GBH09109.1"/>
    </source>
</evidence>
<organism evidence="1 2">
    <name type="scientific">Pseudomonas syringae pv. actinidiae</name>
    <dbReference type="NCBI Taxonomy" id="103796"/>
    <lineage>
        <taxon>Bacteria</taxon>
        <taxon>Pseudomonadati</taxon>
        <taxon>Pseudomonadota</taxon>
        <taxon>Gammaproteobacteria</taxon>
        <taxon>Pseudomonadales</taxon>
        <taxon>Pseudomonadaceae</taxon>
        <taxon>Pseudomonas</taxon>
        <taxon>Pseudomonas syringae</taxon>
    </lineage>
</organism>
<dbReference type="EMBL" id="BGJZ01000113">
    <property type="protein sequence ID" value="GBH09109.1"/>
    <property type="molecule type" value="Genomic_DNA"/>
</dbReference>
<keyword evidence="1" id="KW-0282">Flagellum</keyword>
<sequence>MLVIEFFSALLSCCRVSVSSLDDACATCNRLPGVNGTLLVTGRLVWVPLASTRRSSNWKFWLTCLRVSTSASAVSPSGMRISADCTKVRTCAGEMPARSNVVMAVAAGTLVMSPVIEMST</sequence>
<evidence type="ECO:0000313" key="2">
    <source>
        <dbReference type="Proteomes" id="UP000247480"/>
    </source>
</evidence>
<name>A0A2V0Q8C2_PSESF</name>
<protein>
    <submittedName>
        <fullName evidence="1">Flagellar motor protein MotB</fullName>
    </submittedName>
</protein>
<keyword evidence="1" id="KW-0969">Cilium</keyword>
<dbReference type="AlphaFoldDB" id="A0A2V0Q8C2"/>
<dbReference type="Proteomes" id="UP000247480">
    <property type="component" value="Unassembled WGS sequence"/>
</dbReference>
<proteinExistence type="predicted"/>